<accession>A0A2P6C8L8</accession>
<keyword evidence="2" id="KW-1185">Reference proteome</keyword>
<dbReference type="RefSeq" id="WP_211296748.1">
    <property type="nucleotide sequence ID" value="NZ_MSCK01000002.1"/>
</dbReference>
<dbReference type="EMBL" id="MSCK01000002">
    <property type="protein sequence ID" value="PQJ69263.1"/>
    <property type="molecule type" value="Genomic_DNA"/>
</dbReference>
<organism evidence="1 2">
    <name type="scientific">Polaribacter butkevichii</name>
    <dbReference type="NCBI Taxonomy" id="218490"/>
    <lineage>
        <taxon>Bacteria</taxon>
        <taxon>Pseudomonadati</taxon>
        <taxon>Bacteroidota</taxon>
        <taxon>Flavobacteriia</taxon>
        <taxon>Flavobacteriales</taxon>
        <taxon>Flavobacteriaceae</taxon>
    </lineage>
</organism>
<evidence type="ECO:0000313" key="2">
    <source>
        <dbReference type="Proteomes" id="UP000247345"/>
    </source>
</evidence>
<feature type="non-terminal residue" evidence="1">
    <location>
        <position position="1"/>
    </location>
</feature>
<gene>
    <name evidence="1" type="ORF">BTO14_14670</name>
</gene>
<evidence type="ECO:0000313" key="1">
    <source>
        <dbReference type="EMBL" id="PQJ69263.1"/>
    </source>
</evidence>
<comment type="caution">
    <text evidence="1">The sequence shown here is derived from an EMBL/GenBank/DDBJ whole genome shotgun (WGS) entry which is preliminary data.</text>
</comment>
<name>A0A2P6C8L8_9FLAO</name>
<proteinExistence type="predicted"/>
<sequence>TLAYIMKKITFLLIFICSFANGQNIKELYTEKFESDWKVYEDENYVKKFIDTTVIYKLKSGRSPEQELLYKAKENLKKRAEKISQIFSNLKLNLKEFDSLVFIEQRSTNVNLEYDFVKKGAIITKDSIYGFTYDLNKEKVEIEKYDYFKSSENETISQAKQIIGNLILSAKTNYLDTIAKVESDMFAGPLKDVRPETEFEILIYNKRKANELRRIYLHETFVRIMNQK</sequence>
<reference evidence="1 2" key="1">
    <citation type="submission" date="2016-12" db="EMBL/GenBank/DDBJ databases">
        <title>Trade-off between light-utilization and light-protection in marine flavobacteria.</title>
        <authorList>
            <person name="Kumagai Y."/>
            <person name="Yoshizawa S."/>
            <person name="Kogure K."/>
            <person name="Iwasaki W."/>
        </authorList>
    </citation>
    <scope>NUCLEOTIDE SEQUENCE [LARGE SCALE GENOMIC DNA]</scope>
    <source>
        <strain evidence="1 2">KCTC 12100</strain>
    </source>
</reference>
<protein>
    <submittedName>
        <fullName evidence="1">Uncharacterized protein</fullName>
    </submittedName>
</protein>
<dbReference type="Proteomes" id="UP000247345">
    <property type="component" value="Unassembled WGS sequence"/>
</dbReference>
<dbReference type="AlphaFoldDB" id="A0A2P6C8L8"/>